<dbReference type="PANTHER" id="PTHR35176">
    <property type="entry name" value="HEME OXYGENASE HI_0854-RELATED"/>
    <property type="match status" value="1"/>
</dbReference>
<dbReference type="InterPro" id="IPR012349">
    <property type="entry name" value="Split_barrel_FMN-bd"/>
</dbReference>
<accession>A0ABV3M7C3</accession>
<dbReference type="EC" id="1.-.-.-" evidence="3"/>
<evidence type="ECO:0000313" key="4">
    <source>
        <dbReference type="Proteomes" id="UP001553843"/>
    </source>
</evidence>
<organism evidence="3 4">
    <name type="scientific">Streptomyces huasconensis</name>
    <dbReference type="NCBI Taxonomy" id="1854574"/>
    <lineage>
        <taxon>Bacteria</taxon>
        <taxon>Bacillati</taxon>
        <taxon>Actinomycetota</taxon>
        <taxon>Actinomycetes</taxon>
        <taxon>Kitasatosporales</taxon>
        <taxon>Streptomycetaceae</taxon>
        <taxon>Streptomyces</taxon>
    </lineage>
</organism>
<evidence type="ECO:0000259" key="2">
    <source>
        <dbReference type="Pfam" id="PF01243"/>
    </source>
</evidence>
<sequence length="141" mass="15761">MTSESTATKALEPLKKSRVALLTTYKRSGVGVATPVGRILKDDRVFFNTRSKTWKVKRLANNPRVTLAPCTRRGKPLGPTVEGVARLVPPKAQGEMSTFERIQSSAWILVYRLMYRDRPLTYEVRPAGPDEDPFAQDDGGR</sequence>
<dbReference type="EMBL" id="JBEYRS010000028">
    <property type="protein sequence ID" value="MEW2367608.1"/>
    <property type="molecule type" value="Genomic_DNA"/>
</dbReference>
<evidence type="ECO:0000313" key="3">
    <source>
        <dbReference type="EMBL" id="MEW2367608.1"/>
    </source>
</evidence>
<protein>
    <submittedName>
        <fullName evidence="3">PPOX class F420-dependent oxidoreductase</fullName>
        <ecNumber evidence="3">1.-.-.-</ecNumber>
    </submittedName>
</protein>
<gene>
    <name evidence="3" type="ORF">AB0887_37515</name>
</gene>
<dbReference type="InterPro" id="IPR011576">
    <property type="entry name" value="Pyridox_Oxase_N"/>
</dbReference>
<dbReference type="RefSeq" id="WP_127910592.1">
    <property type="nucleotide sequence ID" value="NZ_CP086119.1"/>
</dbReference>
<dbReference type="Gene3D" id="2.30.110.10">
    <property type="entry name" value="Electron Transport, Fmn-binding Protein, Chain A"/>
    <property type="match status" value="1"/>
</dbReference>
<evidence type="ECO:0000256" key="1">
    <source>
        <dbReference type="ARBA" id="ARBA00023002"/>
    </source>
</evidence>
<dbReference type="PANTHER" id="PTHR35176:SF11">
    <property type="entry name" value="PYRIDOXAMINE 5'-PHOSPHATE OXIDASE FAMILY PROTEIN"/>
    <property type="match status" value="1"/>
</dbReference>
<dbReference type="GO" id="GO:0016491">
    <property type="term" value="F:oxidoreductase activity"/>
    <property type="evidence" value="ECO:0007669"/>
    <property type="project" value="UniProtKB-KW"/>
</dbReference>
<dbReference type="InterPro" id="IPR052019">
    <property type="entry name" value="F420H2_bilvrd_red/Heme_oxyg"/>
</dbReference>
<dbReference type="Pfam" id="PF01243">
    <property type="entry name" value="PNPOx_N"/>
    <property type="match status" value="1"/>
</dbReference>
<keyword evidence="4" id="KW-1185">Reference proteome</keyword>
<keyword evidence="1 3" id="KW-0560">Oxidoreductase</keyword>
<comment type="caution">
    <text evidence="3">The sequence shown here is derived from an EMBL/GenBank/DDBJ whole genome shotgun (WGS) entry which is preliminary data.</text>
</comment>
<dbReference type="SUPFAM" id="SSF50475">
    <property type="entry name" value="FMN-binding split barrel"/>
    <property type="match status" value="1"/>
</dbReference>
<feature type="domain" description="Pyridoxamine 5'-phosphate oxidase N-terminal" evidence="2">
    <location>
        <begin position="11"/>
        <end position="97"/>
    </location>
</feature>
<name>A0ABV3M7C3_9ACTN</name>
<dbReference type="InterPro" id="IPR019965">
    <property type="entry name" value="PPOX_F420-dep_Rv2061_put"/>
</dbReference>
<dbReference type="NCBIfam" id="TIGR03666">
    <property type="entry name" value="Rv2061_F420"/>
    <property type="match status" value="1"/>
</dbReference>
<reference evidence="3 4" key="1">
    <citation type="submission" date="2024-06" db="EMBL/GenBank/DDBJ databases">
        <title>The Natural Products Discovery Center: Release of the First 8490 Sequenced Strains for Exploring Actinobacteria Biosynthetic Diversity.</title>
        <authorList>
            <person name="Kalkreuter E."/>
            <person name="Kautsar S.A."/>
            <person name="Yang D."/>
            <person name="Bader C.D."/>
            <person name="Teijaro C.N."/>
            <person name="Fluegel L."/>
            <person name="Davis C.M."/>
            <person name="Simpson J.R."/>
            <person name="Lauterbach L."/>
            <person name="Steele A.D."/>
            <person name="Gui C."/>
            <person name="Meng S."/>
            <person name="Li G."/>
            <person name="Viehrig K."/>
            <person name="Ye F."/>
            <person name="Su P."/>
            <person name="Kiefer A.F."/>
            <person name="Nichols A."/>
            <person name="Cepeda A.J."/>
            <person name="Yan W."/>
            <person name="Fan B."/>
            <person name="Jiang Y."/>
            <person name="Adhikari A."/>
            <person name="Zheng C.-J."/>
            <person name="Schuster L."/>
            <person name="Cowan T.M."/>
            <person name="Smanski M.J."/>
            <person name="Chevrette M.G."/>
            <person name="De Carvalho L.P.S."/>
            <person name="Shen B."/>
        </authorList>
    </citation>
    <scope>NUCLEOTIDE SEQUENCE [LARGE SCALE GENOMIC DNA]</scope>
    <source>
        <strain evidence="3 4">NPDC047833</strain>
    </source>
</reference>
<dbReference type="Proteomes" id="UP001553843">
    <property type="component" value="Unassembled WGS sequence"/>
</dbReference>
<proteinExistence type="predicted"/>